<dbReference type="Pfam" id="PF00583">
    <property type="entry name" value="Acetyltransf_1"/>
    <property type="match status" value="1"/>
</dbReference>
<name>A0A7Z7I884_9BURK</name>
<dbReference type="EMBL" id="OCSU01000002">
    <property type="protein sequence ID" value="SOE80616.1"/>
    <property type="molecule type" value="Genomic_DNA"/>
</dbReference>
<dbReference type="InterPro" id="IPR050769">
    <property type="entry name" value="NAT_camello-type"/>
</dbReference>
<dbReference type="SUPFAM" id="SSF55729">
    <property type="entry name" value="Acyl-CoA N-acyltransferases (Nat)"/>
    <property type="match status" value="1"/>
</dbReference>
<dbReference type="PANTHER" id="PTHR13947">
    <property type="entry name" value="GNAT FAMILY N-ACETYLTRANSFERASE"/>
    <property type="match status" value="1"/>
</dbReference>
<dbReference type="Gene3D" id="3.40.630.30">
    <property type="match status" value="1"/>
</dbReference>
<dbReference type="AlphaFoldDB" id="A0A7Z7I884"/>
<dbReference type="PROSITE" id="PS51186">
    <property type="entry name" value="GNAT"/>
    <property type="match status" value="1"/>
</dbReference>
<evidence type="ECO:0000256" key="1">
    <source>
        <dbReference type="ARBA" id="ARBA00022679"/>
    </source>
</evidence>
<dbReference type="InterPro" id="IPR016181">
    <property type="entry name" value="Acyl_CoA_acyltransferase"/>
</dbReference>
<evidence type="ECO:0000313" key="4">
    <source>
        <dbReference type="Proteomes" id="UP000219522"/>
    </source>
</evidence>
<sequence length="167" mass="18894">MQDCKQDDTWNIVDYRREFKERVIDLILTIQNIEAGLDISLEQQPDLLTIESNYQQTGGGFWVAVDALGDVIGSVGLQRETEAVAVLKKFFVKDGYRGAGVAAALFDRLLAFADQNGVKTIILDTPSLATRSHAFYRKKGFRQIDKSEAPITYDYPDRNSLLFRLDR</sequence>
<reference evidence="3 4" key="1">
    <citation type="submission" date="2017-09" db="EMBL/GenBank/DDBJ databases">
        <authorList>
            <person name="Varghese N."/>
            <person name="Submissions S."/>
        </authorList>
    </citation>
    <scope>NUCLEOTIDE SEQUENCE [LARGE SCALE GENOMIC DNA]</scope>
    <source>
        <strain evidence="3 4">OK806</strain>
    </source>
</reference>
<proteinExistence type="predicted"/>
<dbReference type="GO" id="GO:0008080">
    <property type="term" value="F:N-acetyltransferase activity"/>
    <property type="evidence" value="ECO:0007669"/>
    <property type="project" value="InterPro"/>
</dbReference>
<organism evidence="3 4">
    <name type="scientific">Caballeronia arationis</name>
    <dbReference type="NCBI Taxonomy" id="1777142"/>
    <lineage>
        <taxon>Bacteria</taxon>
        <taxon>Pseudomonadati</taxon>
        <taxon>Pseudomonadota</taxon>
        <taxon>Betaproteobacteria</taxon>
        <taxon>Burkholderiales</taxon>
        <taxon>Burkholderiaceae</taxon>
        <taxon>Caballeronia</taxon>
    </lineage>
</organism>
<dbReference type="RefSeq" id="WP_097190105.1">
    <property type="nucleotide sequence ID" value="NZ_OCSU01000002.1"/>
</dbReference>
<accession>A0A7Z7I884</accession>
<evidence type="ECO:0000313" key="3">
    <source>
        <dbReference type="EMBL" id="SOE80616.1"/>
    </source>
</evidence>
<dbReference type="InterPro" id="IPR000182">
    <property type="entry name" value="GNAT_dom"/>
</dbReference>
<feature type="domain" description="N-acetyltransferase" evidence="2">
    <location>
        <begin position="13"/>
        <end position="167"/>
    </location>
</feature>
<dbReference type="Proteomes" id="UP000219522">
    <property type="component" value="Unassembled WGS sequence"/>
</dbReference>
<keyword evidence="4" id="KW-1185">Reference proteome</keyword>
<protein>
    <submittedName>
        <fullName evidence="3">Acetyltransferase (GNAT) family protein</fullName>
    </submittedName>
</protein>
<dbReference type="PANTHER" id="PTHR13947:SF37">
    <property type="entry name" value="LD18367P"/>
    <property type="match status" value="1"/>
</dbReference>
<comment type="caution">
    <text evidence="3">The sequence shown here is derived from an EMBL/GenBank/DDBJ whole genome shotgun (WGS) entry which is preliminary data.</text>
</comment>
<gene>
    <name evidence="3" type="ORF">SAMN05446927_3852</name>
</gene>
<dbReference type="CDD" id="cd04301">
    <property type="entry name" value="NAT_SF"/>
    <property type="match status" value="1"/>
</dbReference>
<evidence type="ECO:0000259" key="2">
    <source>
        <dbReference type="PROSITE" id="PS51186"/>
    </source>
</evidence>
<keyword evidence="1 3" id="KW-0808">Transferase</keyword>